<evidence type="ECO:0000256" key="9">
    <source>
        <dbReference type="SAM" id="Phobius"/>
    </source>
</evidence>
<keyword evidence="3" id="KW-1003">Cell membrane</keyword>
<name>A0ABN8DRG1_9VIBR</name>
<evidence type="ECO:0000256" key="1">
    <source>
        <dbReference type="ARBA" id="ARBA00004429"/>
    </source>
</evidence>
<evidence type="ECO:0000256" key="5">
    <source>
        <dbReference type="ARBA" id="ARBA00022692"/>
    </source>
</evidence>
<evidence type="ECO:0000313" key="10">
    <source>
        <dbReference type="EMBL" id="CAH0529602.1"/>
    </source>
</evidence>
<keyword evidence="5 9" id="KW-0812">Transmembrane</keyword>
<dbReference type="PANTHER" id="PTHR30574:SF1">
    <property type="entry name" value="SULPHUR TRANSPORT DOMAIN-CONTAINING PROTEIN"/>
    <property type="match status" value="1"/>
</dbReference>
<dbReference type="Proteomes" id="UP000838160">
    <property type="component" value="Unassembled WGS sequence"/>
</dbReference>
<reference evidence="10" key="1">
    <citation type="submission" date="2021-12" db="EMBL/GenBank/DDBJ databases">
        <authorList>
            <person name="Rodrigo-Torres L."/>
            <person name="Arahal R. D."/>
            <person name="Lucena T."/>
        </authorList>
    </citation>
    <scope>NUCLEOTIDE SEQUENCE</scope>
    <source>
        <strain evidence="10">CECT 8226</strain>
    </source>
</reference>
<keyword evidence="6 9" id="KW-1133">Transmembrane helix</keyword>
<dbReference type="RefSeq" id="WP_237486187.1">
    <property type="nucleotide sequence ID" value="NZ_CAKLCM010000003.1"/>
</dbReference>
<dbReference type="EMBL" id="CAKLCM010000003">
    <property type="protein sequence ID" value="CAH0529602.1"/>
    <property type="molecule type" value="Genomic_DNA"/>
</dbReference>
<protein>
    <recommendedName>
        <fullName evidence="12">Sulphur transport domain-containing protein</fullName>
    </recommendedName>
</protein>
<comment type="caution">
    <text evidence="10">The sequence shown here is derived from an EMBL/GenBank/DDBJ whole genome shotgun (WGS) entry which is preliminary data.</text>
</comment>
<gene>
    <name evidence="10" type="ORF">VHP8226_03357</name>
</gene>
<sequence length="135" mass="14015">MAFPWLSLIGGMLLGVSASLLLLFNGKVAGISGIVSGTFFSSDRGWRVIFLLGMVLGGFVASHWIDISAINMVTSPIMIIFAGLLVGLGTSLGNGCTSGHGICGMGRLSIRSIAATCVFMLVAMLTTFVSLHLFG</sequence>
<accession>A0ABN8DRG1</accession>
<evidence type="ECO:0008006" key="12">
    <source>
        <dbReference type="Google" id="ProtNLM"/>
    </source>
</evidence>
<evidence type="ECO:0000256" key="8">
    <source>
        <dbReference type="ARBA" id="ARBA00035655"/>
    </source>
</evidence>
<feature type="transmembrane region" description="Helical" evidence="9">
    <location>
        <begin position="108"/>
        <end position="134"/>
    </location>
</feature>
<organism evidence="10 11">
    <name type="scientific">Vibrio hippocampi</name>
    <dbReference type="NCBI Taxonomy" id="654686"/>
    <lineage>
        <taxon>Bacteria</taxon>
        <taxon>Pseudomonadati</taxon>
        <taxon>Pseudomonadota</taxon>
        <taxon>Gammaproteobacteria</taxon>
        <taxon>Vibrionales</taxon>
        <taxon>Vibrionaceae</taxon>
        <taxon>Vibrio</taxon>
    </lineage>
</organism>
<keyword evidence="2" id="KW-0813">Transport</keyword>
<evidence type="ECO:0000256" key="2">
    <source>
        <dbReference type="ARBA" id="ARBA00022448"/>
    </source>
</evidence>
<keyword evidence="11" id="KW-1185">Reference proteome</keyword>
<dbReference type="PANTHER" id="PTHR30574">
    <property type="entry name" value="INNER MEMBRANE PROTEIN YEDE"/>
    <property type="match status" value="1"/>
</dbReference>
<feature type="transmembrane region" description="Helical" evidence="9">
    <location>
        <begin position="45"/>
        <end position="65"/>
    </location>
</feature>
<comment type="subcellular location">
    <subcellularLocation>
        <location evidence="1">Cell inner membrane</location>
        <topology evidence="1">Multi-pass membrane protein</topology>
    </subcellularLocation>
</comment>
<comment type="similarity">
    <text evidence="8">Belongs to the TsuA/YedE (TC 9.B.102) family.</text>
</comment>
<evidence type="ECO:0000256" key="3">
    <source>
        <dbReference type="ARBA" id="ARBA00022475"/>
    </source>
</evidence>
<proteinExistence type="inferred from homology"/>
<evidence type="ECO:0000256" key="7">
    <source>
        <dbReference type="ARBA" id="ARBA00023136"/>
    </source>
</evidence>
<feature type="transmembrane region" description="Helical" evidence="9">
    <location>
        <begin position="77"/>
        <end position="96"/>
    </location>
</feature>
<feature type="transmembrane region" description="Helical" evidence="9">
    <location>
        <begin position="6"/>
        <end position="24"/>
    </location>
</feature>
<evidence type="ECO:0000256" key="6">
    <source>
        <dbReference type="ARBA" id="ARBA00022989"/>
    </source>
</evidence>
<evidence type="ECO:0000313" key="11">
    <source>
        <dbReference type="Proteomes" id="UP000838160"/>
    </source>
</evidence>
<evidence type="ECO:0000256" key="4">
    <source>
        <dbReference type="ARBA" id="ARBA00022519"/>
    </source>
</evidence>
<keyword evidence="4" id="KW-0997">Cell inner membrane</keyword>
<dbReference type="InterPro" id="IPR007272">
    <property type="entry name" value="Sulf_transp_TsuA/YedE"/>
</dbReference>
<keyword evidence="7 9" id="KW-0472">Membrane</keyword>